<name>A0ACC0BK99_CATRO</name>
<proteinExistence type="predicted"/>
<reference evidence="2" key="1">
    <citation type="journal article" date="2023" name="Nat. Plants">
        <title>Single-cell RNA sequencing provides a high-resolution roadmap for understanding the multicellular compartmentation of specialized metabolism.</title>
        <authorList>
            <person name="Sun S."/>
            <person name="Shen X."/>
            <person name="Li Y."/>
            <person name="Li Y."/>
            <person name="Wang S."/>
            <person name="Li R."/>
            <person name="Zhang H."/>
            <person name="Shen G."/>
            <person name="Guo B."/>
            <person name="Wei J."/>
            <person name="Xu J."/>
            <person name="St-Pierre B."/>
            <person name="Chen S."/>
            <person name="Sun C."/>
        </authorList>
    </citation>
    <scope>NUCLEOTIDE SEQUENCE [LARGE SCALE GENOMIC DNA]</scope>
</reference>
<comment type="caution">
    <text evidence="1">The sequence shown here is derived from an EMBL/GenBank/DDBJ whole genome shotgun (WGS) entry which is preliminary data.</text>
</comment>
<evidence type="ECO:0000313" key="2">
    <source>
        <dbReference type="Proteomes" id="UP001060085"/>
    </source>
</evidence>
<sequence length="159" mass="17870">MAFSGTLSNVAGSTVELKLPLVHQFRFKTSRNFLPPVCCVPLQQQVDSGIMCEPCSGRGWIICDFCKGQKTNVRSETNRIYRRCPSCRAVSVCHIFQSSIAHNPIFKSSKSVTASGLLHVYGLVTSCVQNAKFSNVLPFQIKMMVWNYFSKWGIQVLLW</sequence>
<protein>
    <submittedName>
        <fullName evidence="1">Uncharacterized protein</fullName>
    </submittedName>
</protein>
<keyword evidence="2" id="KW-1185">Reference proteome</keyword>
<evidence type="ECO:0000313" key="1">
    <source>
        <dbReference type="EMBL" id="KAI5673049.1"/>
    </source>
</evidence>
<dbReference type="Proteomes" id="UP001060085">
    <property type="component" value="Linkage Group LG03"/>
</dbReference>
<dbReference type="EMBL" id="CM044703">
    <property type="protein sequence ID" value="KAI5673049.1"/>
    <property type="molecule type" value="Genomic_DNA"/>
</dbReference>
<organism evidence="1 2">
    <name type="scientific">Catharanthus roseus</name>
    <name type="common">Madagascar periwinkle</name>
    <name type="synonym">Vinca rosea</name>
    <dbReference type="NCBI Taxonomy" id="4058"/>
    <lineage>
        <taxon>Eukaryota</taxon>
        <taxon>Viridiplantae</taxon>
        <taxon>Streptophyta</taxon>
        <taxon>Embryophyta</taxon>
        <taxon>Tracheophyta</taxon>
        <taxon>Spermatophyta</taxon>
        <taxon>Magnoliopsida</taxon>
        <taxon>eudicotyledons</taxon>
        <taxon>Gunneridae</taxon>
        <taxon>Pentapetalae</taxon>
        <taxon>asterids</taxon>
        <taxon>lamiids</taxon>
        <taxon>Gentianales</taxon>
        <taxon>Apocynaceae</taxon>
        <taxon>Rauvolfioideae</taxon>
        <taxon>Vinceae</taxon>
        <taxon>Catharanthinae</taxon>
        <taxon>Catharanthus</taxon>
    </lineage>
</organism>
<gene>
    <name evidence="1" type="ORF">M9H77_13413</name>
</gene>
<accession>A0ACC0BK99</accession>